<organism evidence="3 4">
    <name type="scientific">Flavobacterium ginsenosidimutans</name>
    <dbReference type="NCBI Taxonomy" id="687844"/>
    <lineage>
        <taxon>Bacteria</taxon>
        <taxon>Pseudomonadati</taxon>
        <taxon>Bacteroidota</taxon>
        <taxon>Flavobacteriia</taxon>
        <taxon>Flavobacteriales</taxon>
        <taxon>Flavobacteriaceae</taxon>
        <taxon>Flavobacterium</taxon>
    </lineage>
</organism>
<dbReference type="EMBL" id="CP147988">
    <property type="protein sequence ID" value="WXK51741.1"/>
    <property type="molecule type" value="Genomic_DNA"/>
</dbReference>
<evidence type="ECO:0000256" key="2">
    <source>
        <dbReference type="SAM" id="SignalP"/>
    </source>
</evidence>
<dbReference type="SUPFAM" id="SSF50242">
    <property type="entry name" value="TIMP-like"/>
    <property type="match status" value="1"/>
</dbReference>
<gene>
    <name evidence="3" type="ORF">V6624_08875</name>
</gene>
<keyword evidence="1" id="KW-0812">Transmembrane</keyword>
<evidence type="ECO:0000313" key="3">
    <source>
        <dbReference type="EMBL" id="WXK51741.1"/>
    </source>
</evidence>
<dbReference type="InterPro" id="IPR008993">
    <property type="entry name" value="TIMP-like_OB-fold"/>
</dbReference>
<evidence type="ECO:0008006" key="5">
    <source>
        <dbReference type="Google" id="ProtNLM"/>
    </source>
</evidence>
<name>A0ABZ2QJK2_9FLAO</name>
<dbReference type="RefSeq" id="WP_162614948.1">
    <property type="nucleotide sequence ID" value="NZ_CP147988.1"/>
</dbReference>
<dbReference type="Gene3D" id="2.40.50.120">
    <property type="match status" value="1"/>
</dbReference>
<feature type="signal peptide" evidence="2">
    <location>
        <begin position="1"/>
        <end position="20"/>
    </location>
</feature>
<keyword evidence="1" id="KW-0472">Membrane</keyword>
<feature type="transmembrane region" description="Helical" evidence="1">
    <location>
        <begin position="176"/>
        <end position="197"/>
    </location>
</feature>
<keyword evidence="1" id="KW-1133">Transmembrane helix</keyword>
<keyword evidence="2" id="KW-0732">Signal</keyword>
<evidence type="ECO:0000256" key="1">
    <source>
        <dbReference type="SAM" id="Phobius"/>
    </source>
</evidence>
<reference evidence="3 4" key="1">
    <citation type="submission" date="2024-02" db="EMBL/GenBank/DDBJ databases">
        <title>complete genome of Flavobacterium ginsenosidimutans Str. YTB16.</title>
        <authorList>
            <person name="Wang Q."/>
        </authorList>
    </citation>
    <scope>NUCLEOTIDE SEQUENCE [LARGE SCALE GENOMIC DNA]</scope>
    <source>
        <strain evidence="3 4">YTB16</strain>
    </source>
</reference>
<sequence>MIKKVLFILFLFLMSSEVYCCDCSGKPSIKENWELAHQVFIGKIVKVDSLLYGSYGQKVYVFSVKISKSYKGEIFPGYEYRDLLANGSGSCDNYFNIGEEYLIYSNRSNYVLSSSMCSRTALLKNVDLEELSVLDKLNKAYLNDNEVKVSKLRNDLDYQIDLVKNSFQEKLKRKDLTIYILSLLSFILIVILLISFFKNKRSFKRNN</sequence>
<keyword evidence="4" id="KW-1185">Reference proteome</keyword>
<protein>
    <recommendedName>
        <fullName evidence="5">Tissue inhibitor of metalloproteinase</fullName>
    </recommendedName>
</protein>
<evidence type="ECO:0000313" key="4">
    <source>
        <dbReference type="Proteomes" id="UP001447857"/>
    </source>
</evidence>
<proteinExistence type="predicted"/>
<feature type="chain" id="PRO_5045624558" description="Tissue inhibitor of metalloproteinase" evidence="2">
    <location>
        <begin position="21"/>
        <end position="207"/>
    </location>
</feature>
<accession>A0ABZ2QJK2</accession>
<dbReference type="Proteomes" id="UP001447857">
    <property type="component" value="Chromosome"/>
</dbReference>